<evidence type="ECO:0000256" key="1">
    <source>
        <dbReference type="ARBA" id="ARBA00023172"/>
    </source>
</evidence>
<protein>
    <recommendedName>
        <fullName evidence="2">Tyr recombinase domain-containing protein</fullName>
    </recommendedName>
</protein>
<reference evidence="3" key="1">
    <citation type="submission" date="2020-02" db="EMBL/GenBank/DDBJ databases">
        <authorList>
            <person name="Meier V. D."/>
        </authorList>
    </citation>
    <scope>NUCLEOTIDE SEQUENCE</scope>
    <source>
        <strain evidence="3">AVDCRST_MAG93</strain>
    </source>
</reference>
<feature type="non-terminal residue" evidence="3">
    <location>
        <position position="1"/>
    </location>
</feature>
<keyword evidence="1" id="KW-0233">DNA recombination</keyword>
<feature type="domain" description="Tyr recombinase" evidence="2">
    <location>
        <begin position="1"/>
        <end position="96"/>
    </location>
</feature>
<dbReference type="SUPFAM" id="SSF56349">
    <property type="entry name" value="DNA breaking-rejoining enzymes"/>
    <property type="match status" value="1"/>
</dbReference>
<accession>A0A6J4N3I3</accession>
<evidence type="ECO:0000259" key="2">
    <source>
        <dbReference type="PROSITE" id="PS51898"/>
    </source>
</evidence>
<sequence>ALGQHPRTAELVFCTGSGRPINPSNLRNRSWKRLLGCAGLPPSTRLHDIRHSTATLLLSRGVPVKVVSEMLGHAGVGITLSVYAHVLPDMQDEAAKAMDSVFEES</sequence>
<organism evidence="3">
    <name type="scientific">uncultured Chloroflexia bacterium</name>
    <dbReference type="NCBI Taxonomy" id="1672391"/>
    <lineage>
        <taxon>Bacteria</taxon>
        <taxon>Bacillati</taxon>
        <taxon>Chloroflexota</taxon>
        <taxon>Chloroflexia</taxon>
        <taxon>environmental samples</taxon>
    </lineage>
</organism>
<name>A0A6J4N3I3_9CHLR</name>
<gene>
    <name evidence="3" type="ORF">AVDCRST_MAG93-8896</name>
</gene>
<dbReference type="InterPro" id="IPR013762">
    <property type="entry name" value="Integrase-like_cat_sf"/>
</dbReference>
<dbReference type="InterPro" id="IPR011010">
    <property type="entry name" value="DNA_brk_join_enz"/>
</dbReference>
<dbReference type="GO" id="GO:0003677">
    <property type="term" value="F:DNA binding"/>
    <property type="evidence" value="ECO:0007669"/>
    <property type="project" value="InterPro"/>
</dbReference>
<dbReference type="InterPro" id="IPR002104">
    <property type="entry name" value="Integrase_catalytic"/>
</dbReference>
<evidence type="ECO:0000313" key="3">
    <source>
        <dbReference type="EMBL" id="CAA9376961.1"/>
    </source>
</evidence>
<dbReference type="GO" id="GO:0006310">
    <property type="term" value="P:DNA recombination"/>
    <property type="evidence" value="ECO:0007669"/>
    <property type="project" value="UniProtKB-KW"/>
</dbReference>
<proteinExistence type="predicted"/>
<dbReference type="EMBL" id="CADCTR010002982">
    <property type="protein sequence ID" value="CAA9376961.1"/>
    <property type="molecule type" value="Genomic_DNA"/>
</dbReference>
<dbReference type="Gene3D" id="1.10.443.10">
    <property type="entry name" value="Intergrase catalytic core"/>
    <property type="match status" value="1"/>
</dbReference>
<dbReference type="Pfam" id="PF00589">
    <property type="entry name" value="Phage_integrase"/>
    <property type="match status" value="1"/>
</dbReference>
<dbReference type="GO" id="GO:0015074">
    <property type="term" value="P:DNA integration"/>
    <property type="evidence" value="ECO:0007669"/>
    <property type="project" value="InterPro"/>
</dbReference>
<dbReference type="PROSITE" id="PS51898">
    <property type="entry name" value="TYR_RECOMBINASE"/>
    <property type="match status" value="1"/>
</dbReference>
<dbReference type="AlphaFoldDB" id="A0A6J4N3I3"/>